<dbReference type="EMBL" id="BAAADQ010000006">
    <property type="protein sequence ID" value="GAA0541064.1"/>
    <property type="molecule type" value="Genomic_DNA"/>
</dbReference>
<protein>
    <recommendedName>
        <fullName evidence="3">DNA polymerase I</fullName>
    </recommendedName>
</protein>
<comment type="caution">
    <text evidence="1">The sequence shown here is derived from an EMBL/GenBank/DDBJ whole genome shotgun (WGS) entry which is preliminary data.</text>
</comment>
<accession>A0AAV3SRJ5</accession>
<sequence>MPFTIDFLDDRRVLEWEATTEGAVVTERDKYTPRFYVAARDPDADIDLTTLQSVYDHHPDVVATETVARRPGFRRDEETVLAVDVTHIDRVTPLARQAHQLSEYPVGDLACFNVDFSRESSGTVWRPVPIRCRRASCRRSGSASR</sequence>
<dbReference type="Proteomes" id="UP001501425">
    <property type="component" value="Unassembled WGS sequence"/>
</dbReference>
<reference evidence="1" key="2">
    <citation type="submission" date="2023-12" db="EMBL/GenBank/DDBJ databases">
        <authorList>
            <person name="Sun Q."/>
            <person name="Inoue M."/>
        </authorList>
    </citation>
    <scope>NUCLEOTIDE SEQUENCE</scope>
    <source>
        <strain evidence="1">JCM 14265</strain>
    </source>
</reference>
<gene>
    <name evidence="1" type="ORF">GCM10008994_15180</name>
</gene>
<evidence type="ECO:0000313" key="2">
    <source>
        <dbReference type="Proteomes" id="UP001501425"/>
    </source>
</evidence>
<organism evidence="1 2">
    <name type="scientific">Halorubrum ejinorense</name>
    <dbReference type="NCBI Taxonomy" id="425309"/>
    <lineage>
        <taxon>Archaea</taxon>
        <taxon>Methanobacteriati</taxon>
        <taxon>Methanobacteriota</taxon>
        <taxon>Stenosarchaea group</taxon>
        <taxon>Halobacteria</taxon>
        <taxon>Halobacteriales</taxon>
        <taxon>Haloferacaceae</taxon>
        <taxon>Halorubrum</taxon>
    </lineage>
</organism>
<dbReference type="AlphaFoldDB" id="A0AAV3SRJ5"/>
<reference evidence="1" key="1">
    <citation type="journal article" date="2014" name="Int. J. Syst. Evol. Microbiol.">
        <title>Complete genome sequence of Corynebacterium casei LMG S-19264T (=DSM 44701T), isolated from a smear-ripened cheese.</title>
        <authorList>
            <consortium name="US DOE Joint Genome Institute (JGI-PGF)"/>
            <person name="Walter F."/>
            <person name="Albersmeier A."/>
            <person name="Kalinowski J."/>
            <person name="Ruckert C."/>
        </authorList>
    </citation>
    <scope>NUCLEOTIDE SEQUENCE</scope>
    <source>
        <strain evidence="1">JCM 14265</strain>
    </source>
</reference>
<name>A0AAV3SRJ5_9EURY</name>
<evidence type="ECO:0008006" key="3">
    <source>
        <dbReference type="Google" id="ProtNLM"/>
    </source>
</evidence>
<evidence type="ECO:0000313" key="1">
    <source>
        <dbReference type="EMBL" id="GAA0541064.1"/>
    </source>
</evidence>
<proteinExistence type="predicted"/>